<dbReference type="RefSeq" id="WP_170871593.1">
    <property type="nucleotide sequence ID" value="NZ_MLBF01000064.1"/>
</dbReference>
<evidence type="ECO:0000313" key="2">
    <source>
        <dbReference type="Proteomes" id="UP000186102"/>
    </source>
</evidence>
<name>A0A1Q8QID7_9FIRM</name>
<gene>
    <name evidence="1" type="ORF">DSOL_4718</name>
</gene>
<dbReference type="EMBL" id="MLBF01000064">
    <property type="protein sequence ID" value="OLN27052.1"/>
    <property type="molecule type" value="Genomic_DNA"/>
</dbReference>
<dbReference type="STRING" id="1888891.DSOL_4718"/>
<evidence type="ECO:0000313" key="1">
    <source>
        <dbReference type="EMBL" id="OLN27052.1"/>
    </source>
</evidence>
<dbReference type="AlphaFoldDB" id="A0A1Q8QID7"/>
<protein>
    <submittedName>
        <fullName evidence="1">Uncharacterized protein</fullName>
    </submittedName>
</protein>
<dbReference type="Proteomes" id="UP000186102">
    <property type="component" value="Unassembled WGS sequence"/>
</dbReference>
<reference evidence="1 2" key="1">
    <citation type="submission" date="2016-09" db="EMBL/GenBank/DDBJ databases">
        <title>Complete genome of Desulfosporosinus sp. OL.</title>
        <authorList>
            <person name="Mardanov A."/>
            <person name="Beletsky A."/>
            <person name="Panova A."/>
            <person name="Karnachuk O."/>
            <person name="Ravin N."/>
        </authorList>
    </citation>
    <scope>NUCLEOTIDE SEQUENCE [LARGE SCALE GENOMIC DNA]</scope>
    <source>
        <strain evidence="1 2">OL</strain>
    </source>
</reference>
<comment type="caution">
    <text evidence="1">The sequence shown here is derived from an EMBL/GenBank/DDBJ whole genome shotgun (WGS) entry which is preliminary data.</text>
</comment>
<organism evidence="1 2">
    <name type="scientific">Desulfosporosinus metallidurans</name>
    <dbReference type="NCBI Taxonomy" id="1888891"/>
    <lineage>
        <taxon>Bacteria</taxon>
        <taxon>Bacillati</taxon>
        <taxon>Bacillota</taxon>
        <taxon>Clostridia</taxon>
        <taxon>Eubacteriales</taxon>
        <taxon>Desulfitobacteriaceae</taxon>
        <taxon>Desulfosporosinus</taxon>
    </lineage>
</organism>
<accession>A0A1Q8QID7</accession>
<sequence>MAGTVSEKFGPDVKVDVIYKDEIINPPNLYVDDLELGKNATQEQLEMVVAERLGKK</sequence>
<keyword evidence="2" id="KW-1185">Reference proteome</keyword>
<proteinExistence type="predicted"/>